<keyword evidence="1" id="KW-0863">Zinc-finger</keyword>
<keyword evidence="1" id="KW-0479">Metal-binding</keyword>
<dbReference type="InterPro" id="IPR001878">
    <property type="entry name" value="Znf_CCHC"/>
</dbReference>
<proteinExistence type="predicted"/>
<feature type="domain" description="CCHC-type" evidence="3">
    <location>
        <begin position="95"/>
        <end position="109"/>
    </location>
</feature>
<evidence type="ECO:0000313" key="4">
    <source>
        <dbReference type="EMBL" id="KAL3527340.1"/>
    </source>
</evidence>
<organism evidence="4 5">
    <name type="scientific">Cinchona calisaya</name>
    <dbReference type="NCBI Taxonomy" id="153742"/>
    <lineage>
        <taxon>Eukaryota</taxon>
        <taxon>Viridiplantae</taxon>
        <taxon>Streptophyta</taxon>
        <taxon>Embryophyta</taxon>
        <taxon>Tracheophyta</taxon>
        <taxon>Spermatophyta</taxon>
        <taxon>Magnoliopsida</taxon>
        <taxon>eudicotyledons</taxon>
        <taxon>Gunneridae</taxon>
        <taxon>Pentapetalae</taxon>
        <taxon>asterids</taxon>
        <taxon>lamiids</taxon>
        <taxon>Gentianales</taxon>
        <taxon>Rubiaceae</taxon>
        <taxon>Cinchonoideae</taxon>
        <taxon>Cinchoneae</taxon>
        <taxon>Cinchona</taxon>
    </lineage>
</organism>
<dbReference type="Proteomes" id="UP001630127">
    <property type="component" value="Unassembled WGS sequence"/>
</dbReference>
<keyword evidence="1" id="KW-0862">Zinc</keyword>
<dbReference type="Gene3D" id="4.10.60.10">
    <property type="entry name" value="Zinc finger, CCHC-type"/>
    <property type="match status" value="1"/>
</dbReference>
<reference evidence="4 5" key="1">
    <citation type="submission" date="2024-11" db="EMBL/GenBank/DDBJ databases">
        <title>A near-complete genome assembly of Cinchona calisaya.</title>
        <authorList>
            <person name="Lian D.C."/>
            <person name="Zhao X.W."/>
            <person name="Wei L."/>
        </authorList>
    </citation>
    <scope>NUCLEOTIDE SEQUENCE [LARGE SCALE GENOMIC DNA]</scope>
    <source>
        <tissue evidence="4">Nenye</tissue>
    </source>
</reference>
<evidence type="ECO:0000256" key="1">
    <source>
        <dbReference type="PROSITE-ProRule" id="PRU00047"/>
    </source>
</evidence>
<dbReference type="PROSITE" id="PS50158">
    <property type="entry name" value="ZF_CCHC"/>
    <property type="match status" value="1"/>
</dbReference>
<dbReference type="Pfam" id="PF00098">
    <property type="entry name" value="zf-CCHC"/>
    <property type="match status" value="1"/>
</dbReference>
<dbReference type="EMBL" id="JBJUIK010000005">
    <property type="protein sequence ID" value="KAL3527340.1"/>
    <property type="molecule type" value="Genomic_DNA"/>
</dbReference>
<gene>
    <name evidence="4" type="ORF">ACH5RR_011996</name>
</gene>
<dbReference type="PANTHER" id="PTHR33054">
    <property type="entry name" value="CCHC-TYPE DOMAIN-CONTAINING PROTEIN"/>
    <property type="match status" value="1"/>
</dbReference>
<dbReference type="GO" id="GO:0008270">
    <property type="term" value="F:zinc ion binding"/>
    <property type="evidence" value="ECO:0007669"/>
    <property type="project" value="UniProtKB-KW"/>
</dbReference>
<keyword evidence="5" id="KW-1185">Reference proteome</keyword>
<evidence type="ECO:0000259" key="3">
    <source>
        <dbReference type="PROSITE" id="PS50158"/>
    </source>
</evidence>
<feature type="compositionally biased region" description="Basic residues" evidence="2">
    <location>
        <begin position="65"/>
        <end position="75"/>
    </location>
</feature>
<sequence length="142" mass="16633">MIQQVAIKVCRQNKMMRQLTKDRNQRRKDLGSFCEQFGLPSCETKIKRRNEPKIHKSSKPSYSKPYRKHRHKFRKSNLPTKNPIPTLPNSNSAVCYKCKKPGHIVRFCKFVKRLNLLNLEDSVVNQLNSLLLETSDSDSNFE</sequence>
<dbReference type="SUPFAM" id="SSF57756">
    <property type="entry name" value="Retrovirus zinc finger-like domains"/>
    <property type="match status" value="1"/>
</dbReference>
<name>A0ABD3AA33_9GENT</name>
<evidence type="ECO:0000256" key="2">
    <source>
        <dbReference type="SAM" id="MobiDB-lite"/>
    </source>
</evidence>
<dbReference type="PANTHER" id="PTHR33054:SF9">
    <property type="entry name" value="CCHC-TYPE DOMAIN-CONTAINING PROTEIN"/>
    <property type="match status" value="1"/>
</dbReference>
<feature type="region of interest" description="Disordered" evidence="2">
    <location>
        <begin position="48"/>
        <end position="85"/>
    </location>
</feature>
<protein>
    <recommendedName>
        <fullName evidence="3">CCHC-type domain-containing protein</fullName>
    </recommendedName>
</protein>
<comment type="caution">
    <text evidence="4">The sequence shown here is derived from an EMBL/GenBank/DDBJ whole genome shotgun (WGS) entry which is preliminary data.</text>
</comment>
<accession>A0ABD3AA33</accession>
<dbReference type="InterPro" id="IPR036875">
    <property type="entry name" value="Znf_CCHC_sf"/>
</dbReference>
<dbReference type="SMART" id="SM00343">
    <property type="entry name" value="ZnF_C2HC"/>
    <property type="match status" value="1"/>
</dbReference>
<dbReference type="AlphaFoldDB" id="A0ABD3AA33"/>
<evidence type="ECO:0000313" key="5">
    <source>
        <dbReference type="Proteomes" id="UP001630127"/>
    </source>
</evidence>